<gene>
    <name evidence="1" type="ORF">PAUR_a3487</name>
</gene>
<accession>A0ABR9E9L6</accession>
<comment type="caution">
    <text evidence="1">The sequence shown here is derived from an EMBL/GenBank/DDBJ whole genome shotgun (WGS) entry which is preliminary data.</text>
</comment>
<keyword evidence="2" id="KW-1185">Reference proteome</keyword>
<evidence type="ECO:0000313" key="1">
    <source>
        <dbReference type="EMBL" id="MBE0366468.1"/>
    </source>
</evidence>
<name>A0ABR9E9L6_9GAMM</name>
<reference evidence="1 2" key="1">
    <citation type="submission" date="2015-03" db="EMBL/GenBank/DDBJ databases">
        <title>Genome sequence of Pseudoalteromonas aurantia.</title>
        <authorList>
            <person name="Xie B.-B."/>
            <person name="Rong J.-C."/>
            <person name="Qin Q.-L."/>
            <person name="Zhang Y.-Z."/>
        </authorList>
    </citation>
    <scope>NUCLEOTIDE SEQUENCE [LARGE SCALE GENOMIC DNA]</scope>
    <source>
        <strain evidence="1 2">208</strain>
    </source>
</reference>
<evidence type="ECO:0000313" key="2">
    <source>
        <dbReference type="Proteomes" id="UP000615755"/>
    </source>
</evidence>
<dbReference type="RefSeq" id="WP_192505997.1">
    <property type="nucleotide sequence ID" value="NZ_AQGV01000009.1"/>
</dbReference>
<proteinExistence type="predicted"/>
<organism evidence="1 2">
    <name type="scientific">Pseudoalteromonas aurantia 208</name>
    <dbReference type="NCBI Taxonomy" id="1314867"/>
    <lineage>
        <taxon>Bacteria</taxon>
        <taxon>Pseudomonadati</taxon>
        <taxon>Pseudomonadota</taxon>
        <taxon>Gammaproteobacteria</taxon>
        <taxon>Alteromonadales</taxon>
        <taxon>Pseudoalteromonadaceae</taxon>
        <taxon>Pseudoalteromonas</taxon>
    </lineage>
</organism>
<protein>
    <submittedName>
        <fullName evidence="1">Uncharacterized protein</fullName>
    </submittedName>
</protein>
<dbReference type="Proteomes" id="UP000615755">
    <property type="component" value="Unassembled WGS sequence"/>
</dbReference>
<sequence>MKIKLNKKSLKQLDNSQHTLAKELTPQAAGGQYASSPYNAGCMSYQGLTCPTSPYDPGC</sequence>
<dbReference type="EMBL" id="AQGV01000009">
    <property type="protein sequence ID" value="MBE0366468.1"/>
    <property type="molecule type" value="Genomic_DNA"/>
</dbReference>